<proteinExistence type="predicted"/>
<dbReference type="AlphaFoldDB" id="A0AAE0ST76"/>
<organism evidence="1 2">
    <name type="scientific">Potamilus streckersoni</name>
    <dbReference type="NCBI Taxonomy" id="2493646"/>
    <lineage>
        <taxon>Eukaryota</taxon>
        <taxon>Metazoa</taxon>
        <taxon>Spiralia</taxon>
        <taxon>Lophotrochozoa</taxon>
        <taxon>Mollusca</taxon>
        <taxon>Bivalvia</taxon>
        <taxon>Autobranchia</taxon>
        <taxon>Heteroconchia</taxon>
        <taxon>Palaeoheterodonta</taxon>
        <taxon>Unionida</taxon>
        <taxon>Unionoidea</taxon>
        <taxon>Unionidae</taxon>
        <taxon>Ambleminae</taxon>
        <taxon>Lampsilini</taxon>
        <taxon>Potamilus</taxon>
    </lineage>
</organism>
<name>A0AAE0ST76_9BIVA</name>
<dbReference type="EMBL" id="JAEAOA010002328">
    <property type="protein sequence ID" value="KAK3597710.1"/>
    <property type="molecule type" value="Genomic_DNA"/>
</dbReference>
<evidence type="ECO:0000313" key="1">
    <source>
        <dbReference type="EMBL" id="KAK3597710.1"/>
    </source>
</evidence>
<reference evidence="1" key="3">
    <citation type="submission" date="2023-05" db="EMBL/GenBank/DDBJ databases">
        <authorList>
            <person name="Smith C.H."/>
        </authorList>
    </citation>
    <scope>NUCLEOTIDE SEQUENCE</scope>
    <source>
        <strain evidence="1">CHS0354</strain>
        <tissue evidence="1">Mantle</tissue>
    </source>
</reference>
<dbReference type="Proteomes" id="UP001195483">
    <property type="component" value="Unassembled WGS sequence"/>
</dbReference>
<sequence length="70" mass="7831">MDSARMVVRLDGWEKHASRAAKMERTASDAMKRVVCALVEIIAVHRLTGSANSGVMLDGWEKLVNRVRHI</sequence>
<evidence type="ECO:0000313" key="2">
    <source>
        <dbReference type="Proteomes" id="UP001195483"/>
    </source>
</evidence>
<protein>
    <submittedName>
        <fullName evidence="1">Uncharacterized protein</fullName>
    </submittedName>
</protein>
<gene>
    <name evidence="1" type="ORF">CHS0354_040086</name>
</gene>
<comment type="caution">
    <text evidence="1">The sequence shown here is derived from an EMBL/GenBank/DDBJ whole genome shotgun (WGS) entry which is preliminary data.</text>
</comment>
<keyword evidence="2" id="KW-1185">Reference proteome</keyword>
<reference evidence="1" key="1">
    <citation type="journal article" date="2021" name="Genome Biol. Evol.">
        <title>A High-Quality Reference Genome for a Parasitic Bivalve with Doubly Uniparental Inheritance (Bivalvia: Unionida).</title>
        <authorList>
            <person name="Smith C.H."/>
        </authorList>
    </citation>
    <scope>NUCLEOTIDE SEQUENCE</scope>
    <source>
        <strain evidence="1">CHS0354</strain>
    </source>
</reference>
<accession>A0AAE0ST76</accession>
<reference evidence="1" key="2">
    <citation type="journal article" date="2021" name="Genome Biol. Evol.">
        <title>Developing a high-quality reference genome for a parasitic bivalve with doubly uniparental inheritance (Bivalvia: Unionida).</title>
        <authorList>
            <person name="Smith C.H."/>
        </authorList>
    </citation>
    <scope>NUCLEOTIDE SEQUENCE</scope>
    <source>
        <strain evidence="1">CHS0354</strain>
        <tissue evidence="1">Mantle</tissue>
    </source>
</reference>